<evidence type="ECO:0000256" key="5">
    <source>
        <dbReference type="ARBA" id="ARBA00022692"/>
    </source>
</evidence>
<evidence type="ECO:0000256" key="6">
    <source>
        <dbReference type="ARBA" id="ARBA00022748"/>
    </source>
</evidence>
<dbReference type="EMBL" id="JBEUWX010000003">
    <property type="protein sequence ID" value="MFA9950957.1"/>
    <property type="molecule type" value="Genomic_DNA"/>
</dbReference>
<dbReference type="NCBIfam" id="TIGR00353">
    <property type="entry name" value="nrfE"/>
    <property type="match status" value="1"/>
</dbReference>
<accession>A0ABV4UIW5</accession>
<keyword evidence="8 10" id="KW-0472">Membrane</keyword>
<dbReference type="PANTHER" id="PTHR43653:SF1">
    <property type="entry name" value="CYTOCHROME C-TYPE BIOGENESIS PROTEIN CCMF"/>
    <property type="match status" value="1"/>
</dbReference>
<dbReference type="Pfam" id="PF01578">
    <property type="entry name" value="Cytochrom_C_asm"/>
    <property type="match status" value="1"/>
</dbReference>
<dbReference type="InterPro" id="IPR032523">
    <property type="entry name" value="CcmF_C"/>
</dbReference>
<proteinExistence type="inferred from homology"/>
<feature type="transmembrane region" description="Helical" evidence="10">
    <location>
        <begin position="352"/>
        <end position="373"/>
    </location>
</feature>
<feature type="transmembrane region" description="Helical" evidence="10">
    <location>
        <begin position="48"/>
        <end position="74"/>
    </location>
</feature>
<sequence>MIPEFGHFALILALCTALVQGTLPLLGAQYGRADWMALARPAAQVLTWLLLIAFGCLTAAFVFNDFSVACVAQHSNTRLPLPYRVAGVWGGHEGSLLLWVTMLGLWGGAVARSAQRLPAAMAARVIGVLGLVMAGFLAFTLFASNPFVRLLPAAAEGRELNPLLQDPGLILHPPMLYMGYAGFSVAYAFALAALLAGRLDMVWAHGSRPWTLAAWVFLTLGIALGSRWAYYELGWGGWWFWDPVENAALMPWLAGTALLHSLAVTEKSGGFRNWTVLLAISTFSLALLGAFLVRSGVLSSVHAFAIDPRRGVFILALLVILTGGALALFAWRARKTGSAGGFAPCSRESLLLINNVLLTAACGSVLLGTLYPLLADTLGWGRISVGPPYFEAVFVPLMMPALFLIGVSPWVRWKRTRVADLARALCAPLAASAVFALAASLLAARLGGGAAPWKPWVALSMLLAAGIVMTALLDIVQRFRAVRAAHVARTGPLALPAAFLGMHLAHMGVAVFVVGVALVNGYQIEREVRLTPGERVALAGYEFRFQGVRQVPGENYQTLAGAVDLLRHGLVFRRLAPEKRFYPASGMWMTEAAIDSGWLRDVYVSLDEPVERGQIDGAWVLRIQYKPFVNWIWGGCVLMALGGLLAIRDRRHRVGGEPRCPRKTRAGGR</sequence>
<feature type="transmembrane region" description="Helical" evidence="10">
    <location>
        <begin position="209"/>
        <end position="229"/>
    </location>
</feature>
<feature type="transmembrane region" description="Helical" evidence="10">
    <location>
        <begin position="274"/>
        <end position="292"/>
    </location>
</feature>
<keyword evidence="6" id="KW-0201">Cytochrome c-type biogenesis</keyword>
<evidence type="ECO:0000256" key="3">
    <source>
        <dbReference type="ARBA" id="ARBA00022475"/>
    </source>
</evidence>
<dbReference type="Proteomes" id="UP001574673">
    <property type="component" value="Unassembled WGS sequence"/>
</dbReference>
<feature type="transmembrane region" description="Helical" evidence="10">
    <location>
        <begin position="497"/>
        <end position="519"/>
    </location>
</feature>
<dbReference type="RefSeq" id="WP_418892043.1">
    <property type="nucleotide sequence ID" value="NZ_JBEUWX010000003.1"/>
</dbReference>
<protein>
    <submittedName>
        <fullName evidence="13">Heme lyase CcmF/NrfE family subunit</fullName>
    </submittedName>
</protein>
<keyword evidence="7 10" id="KW-1133">Transmembrane helix</keyword>
<evidence type="ECO:0000313" key="13">
    <source>
        <dbReference type="EMBL" id="MFA9950957.1"/>
    </source>
</evidence>
<keyword evidence="13" id="KW-0456">Lyase</keyword>
<feature type="transmembrane region" description="Helical" evidence="10">
    <location>
        <begin position="123"/>
        <end position="143"/>
    </location>
</feature>
<feature type="domain" description="Cytochrome c assembly protein" evidence="11">
    <location>
        <begin position="89"/>
        <end position="295"/>
    </location>
</feature>
<comment type="similarity">
    <text evidence="2">Belongs to the CcmF/CycK/Ccl1/NrfE/CcsA family.</text>
</comment>
<keyword evidence="3" id="KW-1003">Cell membrane</keyword>
<dbReference type="PRINTS" id="PR01411">
    <property type="entry name" value="CCMFBIOGNSIS"/>
</dbReference>
<feature type="transmembrane region" description="Helical" evidence="10">
    <location>
        <begin position="628"/>
        <end position="647"/>
    </location>
</feature>
<evidence type="ECO:0000256" key="4">
    <source>
        <dbReference type="ARBA" id="ARBA00022519"/>
    </source>
</evidence>
<feature type="transmembrane region" description="Helical" evidence="10">
    <location>
        <begin position="312"/>
        <end position="331"/>
    </location>
</feature>
<feature type="transmembrane region" description="Helical" evidence="10">
    <location>
        <begin position="249"/>
        <end position="265"/>
    </location>
</feature>
<feature type="domain" description="Cytochrome c-type biogenesis protein CcmF C-terminal" evidence="12">
    <location>
        <begin position="315"/>
        <end position="650"/>
    </location>
</feature>
<keyword evidence="5 10" id="KW-0812">Transmembrane</keyword>
<dbReference type="PANTHER" id="PTHR43653">
    <property type="entry name" value="CYTOCHROME C ASSEMBLY PROTEIN-RELATED"/>
    <property type="match status" value="1"/>
</dbReference>
<gene>
    <name evidence="13" type="ORF">ABCS64_11580</name>
</gene>
<name>A0ABV4UIW5_9RHOO</name>
<dbReference type="InterPro" id="IPR003567">
    <property type="entry name" value="Cyt_c_biogenesis"/>
</dbReference>
<keyword evidence="14" id="KW-1185">Reference proteome</keyword>
<comment type="function">
    <text evidence="9">Required for the biogenesis of c-type cytochromes. Possible subunit of a heme lyase.</text>
</comment>
<dbReference type="Pfam" id="PF16327">
    <property type="entry name" value="CcmF_C"/>
    <property type="match status" value="1"/>
</dbReference>
<evidence type="ECO:0000256" key="10">
    <source>
        <dbReference type="SAM" id="Phobius"/>
    </source>
</evidence>
<comment type="subcellular location">
    <subcellularLocation>
        <location evidence="1">Cell inner membrane</location>
        <topology evidence="1">Multi-pass membrane protein</topology>
    </subcellularLocation>
</comment>
<dbReference type="InterPro" id="IPR003568">
    <property type="entry name" value="Cyt_c_biogenesis_CcmF"/>
</dbReference>
<organism evidence="13 14">
    <name type="scientific">Dentiradicibacter hellwigii</name>
    <dbReference type="NCBI Taxonomy" id="3149053"/>
    <lineage>
        <taxon>Bacteria</taxon>
        <taxon>Pseudomonadati</taxon>
        <taxon>Pseudomonadota</taxon>
        <taxon>Betaproteobacteria</taxon>
        <taxon>Rhodocyclales</taxon>
        <taxon>Rhodocyclaceae</taxon>
        <taxon>Dentiradicibacter</taxon>
    </lineage>
</organism>
<evidence type="ECO:0000259" key="12">
    <source>
        <dbReference type="Pfam" id="PF16327"/>
    </source>
</evidence>
<reference evidence="14" key="1">
    <citation type="submission" date="2024-06" db="EMBL/GenBank/DDBJ databases">
        <title>Radixoralia hellwigii gen. nov., sp nov., isolated from a root canal in the human oral cavity.</title>
        <authorList>
            <person name="Bartsch S."/>
            <person name="Wittmer A."/>
            <person name="Schulz A.-K."/>
            <person name="Neumann-Schaal M."/>
            <person name="Wolf J."/>
            <person name="Gronow S."/>
            <person name="Tennert C."/>
            <person name="Haecker G."/>
            <person name="Cieplik F."/>
            <person name="Al-Ahmad A."/>
        </authorList>
    </citation>
    <scope>NUCLEOTIDE SEQUENCE [LARGE SCALE GENOMIC DNA]</scope>
    <source>
        <strain evidence="14">Wk13</strain>
    </source>
</reference>
<feature type="transmembrane region" description="Helical" evidence="10">
    <location>
        <begin position="456"/>
        <end position="476"/>
    </location>
</feature>
<feature type="transmembrane region" description="Helical" evidence="10">
    <location>
        <begin position="6"/>
        <end position="27"/>
    </location>
</feature>
<evidence type="ECO:0000256" key="2">
    <source>
        <dbReference type="ARBA" id="ARBA00009186"/>
    </source>
</evidence>
<feature type="transmembrane region" description="Helical" evidence="10">
    <location>
        <begin position="94"/>
        <end position="111"/>
    </location>
</feature>
<evidence type="ECO:0000256" key="7">
    <source>
        <dbReference type="ARBA" id="ARBA00022989"/>
    </source>
</evidence>
<keyword evidence="4" id="KW-0997">Cell inner membrane</keyword>
<feature type="transmembrane region" description="Helical" evidence="10">
    <location>
        <begin position="177"/>
        <end position="197"/>
    </location>
</feature>
<evidence type="ECO:0000313" key="14">
    <source>
        <dbReference type="Proteomes" id="UP001574673"/>
    </source>
</evidence>
<evidence type="ECO:0000259" key="11">
    <source>
        <dbReference type="Pfam" id="PF01578"/>
    </source>
</evidence>
<evidence type="ECO:0000256" key="8">
    <source>
        <dbReference type="ARBA" id="ARBA00023136"/>
    </source>
</evidence>
<dbReference type="GO" id="GO:0016829">
    <property type="term" value="F:lyase activity"/>
    <property type="evidence" value="ECO:0007669"/>
    <property type="project" value="UniProtKB-KW"/>
</dbReference>
<comment type="caution">
    <text evidence="13">The sequence shown here is derived from an EMBL/GenBank/DDBJ whole genome shotgun (WGS) entry which is preliminary data.</text>
</comment>
<dbReference type="PRINTS" id="PR01410">
    <property type="entry name" value="CCBIOGENESIS"/>
</dbReference>
<feature type="transmembrane region" description="Helical" evidence="10">
    <location>
        <begin position="425"/>
        <end position="444"/>
    </location>
</feature>
<dbReference type="InterPro" id="IPR002541">
    <property type="entry name" value="Cyt_c_assembly"/>
</dbReference>
<evidence type="ECO:0000256" key="9">
    <source>
        <dbReference type="ARBA" id="ARBA00037230"/>
    </source>
</evidence>
<feature type="transmembrane region" description="Helical" evidence="10">
    <location>
        <begin position="393"/>
        <end position="413"/>
    </location>
</feature>
<evidence type="ECO:0000256" key="1">
    <source>
        <dbReference type="ARBA" id="ARBA00004429"/>
    </source>
</evidence>
<dbReference type="NCBIfam" id="NF007691">
    <property type="entry name" value="PRK10369.1"/>
    <property type="match status" value="1"/>
</dbReference>